<dbReference type="OrthoDB" id="3249754at2759"/>
<feature type="region of interest" description="Disordered" evidence="1">
    <location>
        <begin position="392"/>
        <end position="422"/>
    </location>
</feature>
<evidence type="ECO:0000313" key="2">
    <source>
        <dbReference type="EMBL" id="PIL35670.1"/>
    </source>
</evidence>
<accession>A0A2G8SPJ2</accession>
<evidence type="ECO:0000313" key="3">
    <source>
        <dbReference type="Proteomes" id="UP000230002"/>
    </source>
</evidence>
<feature type="compositionally biased region" description="Acidic residues" evidence="1">
    <location>
        <begin position="397"/>
        <end position="410"/>
    </location>
</feature>
<protein>
    <recommendedName>
        <fullName evidence="4">F-box domain-containing protein</fullName>
    </recommendedName>
</protein>
<organism evidence="2 3">
    <name type="scientific">Ganoderma sinense ZZ0214-1</name>
    <dbReference type="NCBI Taxonomy" id="1077348"/>
    <lineage>
        <taxon>Eukaryota</taxon>
        <taxon>Fungi</taxon>
        <taxon>Dikarya</taxon>
        <taxon>Basidiomycota</taxon>
        <taxon>Agaricomycotina</taxon>
        <taxon>Agaricomycetes</taxon>
        <taxon>Polyporales</taxon>
        <taxon>Polyporaceae</taxon>
        <taxon>Ganoderma</taxon>
    </lineage>
</organism>
<proteinExistence type="predicted"/>
<dbReference type="EMBL" id="AYKW01000003">
    <property type="protein sequence ID" value="PIL35670.1"/>
    <property type="molecule type" value="Genomic_DNA"/>
</dbReference>
<name>A0A2G8SPJ2_9APHY</name>
<comment type="caution">
    <text evidence="2">The sequence shown here is derived from an EMBL/GenBank/DDBJ whole genome shotgun (WGS) entry which is preliminary data.</text>
</comment>
<evidence type="ECO:0000256" key="1">
    <source>
        <dbReference type="SAM" id="MobiDB-lite"/>
    </source>
</evidence>
<gene>
    <name evidence="2" type="ORF">GSI_02400</name>
</gene>
<feature type="compositionally biased region" description="Basic and acidic residues" evidence="1">
    <location>
        <begin position="412"/>
        <end position="422"/>
    </location>
</feature>
<feature type="region of interest" description="Disordered" evidence="1">
    <location>
        <begin position="277"/>
        <end position="311"/>
    </location>
</feature>
<dbReference type="AlphaFoldDB" id="A0A2G8SPJ2"/>
<evidence type="ECO:0008006" key="4">
    <source>
        <dbReference type="Google" id="ProtNLM"/>
    </source>
</evidence>
<dbReference type="Proteomes" id="UP000230002">
    <property type="component" value="Unassembled WGS sequence"/>
</dbReference>
<sequence length="460" mass="51273">MSCSLCRLPFTPSPSSMAPRWPPDGILSDKQLQYMKHAVGMGQYLVGLVVNLVHLDNNMFTINNSPVLVTIVWETGNKTFIALHTHCAMFFRHNLGLTSDCPGSLIECSLIDTIVGPTQGGAHAGRLNDVDYEGVLGDGSERVDIESLWSKGPSEGNAHFDWQEWKQRGLEWTAARPDVFPRFRPTILEARLSSVGERMATTDIITTQSLDILHILLPYLSNKSYVNLIATCRTLRYHALTTFQPHARVRVLSLGWAVPLESEYINYVHRMRPDLDIADSQPEPATEGGTQPPIQSSPPSPTDGTSPVDDAGLETRLDAMSLSLEPMSSHRASRTAILSQLEMAHAAHSPVHADWLHYLSRVHRTPAMRARRWVWALAEAVAQVYRRKRAEGPFADLEPDDDDSDEEGGLDPEQREKWGKLPRKSDAWNAYAQSVMQQLVMRRLVQGAGAGNGRGPRFTW</sequence>
<reference evidence="2 3" key="1">
    <citation type="journal article" date="2015" name="Sci. Rep.">
        <title>Chromosome-level genome map provides insights into diverse defense mechanisms in the medicinal fungus Ganoderma sinense.</title>
        <authorList>
            <person name="Zhu Y."/>
            <person name="Xu J."/>
            <person name="Sun C."/>
            <person name="Zhou S."/>
            <person name="Xu H."/>
            <person name="Nelson D.R."/>
            <person name="Qian J."/>
            <person name="Song J."/>
            <person name="Luo H."/>
            <person name="Xiang L."/>
            <person name="Li Y."/>
            <person name="Xu Z."/>
            <person name="Ji A."/>
            <person name="Wang L."/>
            <person name="Lu S."/>
            <person name="Hayward A."/>
            <person name="Sun W."/>
            <person name="Li X."/>
            <person name="Schwartz D.C."/>
            <person name="Wang Y."/>
            <person name="Chen S."/>
        </authorList>
    </citation>
    <scope>NUCLEOTIDE SEQUENCE [LARGE SCALE GENOMIC DNA]</scope>
    <source>
        <strain evidence="2 3">ZZ0214-1</strain>
    </source>
</reference>
<keyword evidence="3" id="KW-1185">Reference proteome</keyword>